<dbReference type="Pfam" id="PF10545">
    <property type="entry name" value="MADF_DNA_bdg"/>
    <property type="match status" value="1"/>
</dbReference>
<dbReference type="EMBL" id="GL888064">
    <property type="protein sequence ID" value="EGI68434.1"/>
    <property type="molecule type" value="Genomic_DNA"/>
</dbReference>
<gene>
    <name evidence="2" type="ORF">G5I_02917</name>
</gene>
<keyword evidence="3" id="KW-1185">Reference proteome</keyword>
<dbReference type="InParanoid" id="F4WBK2"/>
<reference evidence="2" key="1">
    <citation type="submission" date="2011-02" db="EMBL/GenBank/DDBJ databases">
        <title>The genome of the leaf-cutting ant Acromyrmex echinatior suggests key adaptations to social evolution and fungus farming.</title>
        <authorList>
            <person name="Nygaard S."/>
            <person name="Zhang G."/>
        </authorList>
    </citation>
    <scope>NUCLEOTIDE SEQUENCE</scope>
</reference>
<evidence type="ECO:0000313" key="3">
    <source>
        <dbReference type="Proteomes" id="UP000007755"/>
    </source>
</evidence>
<protein>
    <recommendedName>
        <fullName evidence="1">MADF domain-containing protein</fullName>
    </recommendedName>
</protein>
<dbReference type="AlphaFoldDB" id="F4WBK2"/>
<accession>F4WBK2</accession>
<feature type="non-terminal residue" evidence="2">
    <location>
        <position position="52"/>
    </location>
</feature>
<proteinExistence type="predicted"/>
<evidence type="ECO:0000313" key="2">
    <source>
        <dbReference type="EMBL" id="EGI68434.1"/>
    </source>
</evidence>
<sequence>MKSRWTYLRDCYSKARKKMKGYVNVRSGSDAETGHPQKSTFRFYLRMQFLDE</sequence>
<organism evidence="3">
    <name type="scientific">Acromyrmex echinatior</name>
    <name type="common">Panamanian leafcutter ant</name>
    <name type="synonym">Acromyrmex octospinosus echinatior</name>
    <dbReference type="NCBI Taxonomy" id="103372"/>
    <lineage>
        <taxon>Eukaryota</taxon>
        <taxon>Metazoa</taxon>
        <taxon>Ecdysozoa</taxon>
        <taxon>Arthropoda</taxon>
        <taxon>Hexapoda</taxon>
        <taxon>Insecta</taxon>
        <taxon>Pterygota</taxon>
        <taxon>Neoptera</taxon>
        <taxon>Endopterygota</taxon>
        <taxon>Hymenoptera</taxon>
        <taxon>Apocrita</taxon>
        <taxon>Aculeata</taxon>
        <taxon>Formicoidea</taxon>
        <taxon>Formicidae</taxon>
        <taxon>Myrmicinae</taxon>
        <taxon>Acromyrmex</taxon>
    </lineage>
</organism>
<dbReference type="OrthoDB" id="7551993at2759"/>
<dbReference type="InterPro" id="IPR006578">
    <property type="entry name" value="MADF-dom"/>
</dbReference>
<dbReference type="Proteomes" id="UP000007755">
    <property type="component" value="Unassembled WGS sequence"/>
</dbReference>
<name>F4WBK2_ACREC</name>
<feature type="domain" description="MADF" evidence="1">
    <location>
        <begin position="2"/>
        <end position="50"/>
    </location>
</feature>
<evidence type="ECO:0000259" key="1">
    <source>
        <dbReference type="Pfam" id="PF10545"/>
    </source>
</evidence>